<evidence type="ECO:0000313" key="3">
    <source>
        <dbReference type="Proteomes" id="UP000485058"/>
    </source>
</evidence>
<name>A0A6A0AKV7_HAELA</name>
<reference evidence="2 3" key="1">
    <citation type="submission" date="2020-02" db="EMBL/GenBank/DDBJ databases">
        <title>Draft genome sequence of Haematococcus lacustris strain NIES-144.</title>
        <authorList>
            <person name="Morimoto D."/>
            <person name="Nakagawa S."/>
            <person name="Yoshida T."/>
            <person name="Sawayama S."/>
        </authorList>
    </citation>
    <scope>NUCLEOTIDE SEQUENCE [LARGE SCALE GENOMIC DNA]</scope>
    <source>
        <strain evidence="2 3">NIES-144</strain>
    </source>
</reference>
<feature type="region of interest" description="Disordered" evidence="1">
    <location>
        <begin position="1"/>
        <end position="47"/>
    </location>
</feature>
<evidence type="ECO:0000256" key="1">
    <source>
        <dbReference type="SAM" id="MobiDB-lite"/>
    </source>
</evidence>
<comment type="caution">
    <text evidence="2">The sequence shown here is derived from an EMBL/GenBank/DDBJ whole genome shotgun (WGS) entry which is preliminary data.</text>
</comment>
<evidence type="ECO:0000313" key="2">
    <source>
        <dbReference type="EMBL" id="GFH32921.1"/>
    </source>
</evidence>
<protein>
    <submittedName>
        <fullName evidence="2">Uncharacterized protein</fullName>
    </submittedName>
</protein>
<dbReference type="AlphaFoldDB" id="A0A6A0AKV7"/>
<dbReference type="EMBL" id="BLLF01007376">
    <property type="protein sequence ID" value="GFH32921.1"/>
    <property type="molecule type" value="Genomic_DNA"/>
</dbReference>
<gene>
    <name evidence="2" type="ORF">HaLaN_32218</name>
</gene>
<keyword evidence="3" id="KW-1185">Reference proteome</keyword>
<dbReference type="Proteomes" id="UP000485058">
    <property type="component" value="Unassembled WGS sequence"/>
</dbReference>
<proteinExistence type="predicted"/>
<feature type="compositionally biased region" description="Basic residues" evidence="1">
    <location>
        <begin position="1"/>
        <end position="12"/>
    </location>
</feature>
<accession>A0A6A0AKV7</accession>
<sequence length="91" mass="9995">MVEGHGHHHAVHQLRVGFRDDPSNPPTPAAQTPRVSVSGAETPPAPKNLFEAAERGAVGFIVRQVERNIEYNINQRDKFQASLQCSSLTQP</sequence>
<organism evidence="2 3">
    <name type="scientific">Haematococcus lacustris</name>
    <name type="common">Green alga</name>
    <name type="synonym">Haematococcus pluvialis</name>
    <dbReference type="NCBI Taxonomy" id="44745"/>
    <lineage>
        <taxon>Eukaryota</taxon>
        <taxon>Viridiplantae</taxon>
        <taxon>Chlorophyta</taxon>
        <taxon>core chlorophytes</taxon>
        <taxon>Chlorophyceae</taxon>
        <taxon>CS clade</taxon>
        <taxon>Chlamydomonadales</taxon>
        <taxon>Haematococcaceae</taxon>
        <taxon>Haematococcus</taxon>
    </lineage>
</organism>